<accession>A0A0W0S4H1</accession>
<dbReference type="InterPro" id="IPR023181">
    <property type="entry name" value="Homospermid_syn-like_C"/>
</dbReference>
<evidence type="ECO:0000313" key="5">
    <source>
        <dbReference type="Proteomes" id="UP000054742"/>
    </source>
</evidence>
<feature type="domain" description="Saccharopine dehydrogenase-like C-terminal" evidence="3">
    <location>
        <begin position="154"/>
        <end position="433"/>
    </location>
</feature>
<dbReference type="InterPro" id="IPR032095">
    <property type="entry name" value="Sacchrp_dh-like_C"/>
</dbReference>
<reference evidence="4 5" key="1">
    <citation type="submission" date="2015-11" db="EMBL/GenBank/DDBJ databases">
        <title>Genomic analysis of 38 Legionella species identifies large and diverse effector repertoires.</title>
        <authorList>
            <person name="Burstein D."/>
            <person name="Amaro F."/>
            <person name="Zusman T."/>
            <person name="Lifshitz Z."/>
            <person name="Cohen O."/>
            <person name="Gilbert J.A."/>
            <person name="Pupko T."/>
            <person name="Shuman H.A."/>
            <person name="Segal G."/>
        </authorList>
    </citation>
    <scope>NUCLEOTIDE SEQUENCE [LARGE SCALE GENOMIC DNA]</scope>
    <source>
        <strain evidence="4 5">ATCC 43878</strain>
    </source>
</reference>
<dbReference type="EMBL" id="LNXV01000034">
    <property type="protein sequence ID" value="KTC77861.1"/>
    <property type="molecule type" value="Genomic_DNA"/>
</dbReference>
<dbReference type="PATRIC" id="fig|29422.6.peg.2921"/>
<dbReference type="Gene3D" id="3.30.360.30">
    <property type="entry name" value="homospermidine synthase like"/>
    <property type="match status" value="1"/>
</dbReference>
<keyword evidence="1" id="KW-0812">Transmembrane</keyword>
<proteinExistence type="predicted"/>
<evidence type="ECO:0000259" key="3">
    <source>
        <dbReference type="Pfam" id="PF16653"/>
    </source>
</evidence>
<dbReference type="AlphaFoldDB" id="A0A0W0S4H1"/>
<name>A0A0W0S4H1_9GAMM</name>
<gene>
    <name evidence="4" type="primary">hss_2</name>
    <name evidence="4" type="ORF">Lbru_2754</name>
</gene>
<dbReference type="InterPro" id="IPR005097">
    <property type="entry name" value="Sacchrp_dh_NADP-bd"/>
</dbReference>
<evidence type="ECO:0000256" key="1">
    <source>
        <dbReference type="SAM" id="Phobius"/>
    </source>
</evidence>
<evidence type="ECO:0000313" key="4">
    <source>
        <dbReference type="EMBL" id="KTC77861.1"/>
    </source>
</evidence>
<dbReference type="Pfam" id="PF16653">
    <property type="entry name" value="Sacchrp_dh_C"/>
    <property type="match status" value="1"/>
</dbReference>
<feature type="domain" description="Saccharopine dehydrogenase NADP binding" evidence="2">
    <location>
        <begin position="13"/>
        <end position="146"/>
    </location>
</feature>
<keyword evidence="5" id="KW-1185">Reference proteome</keyword>
<organism evidence="4 5">
    <name type="scientific">Legionella brunensis</name>
    <dbReference type="NCBI Taxonomy" id="29422"/>
    <lineage>
        <taxon>Bacteria</taxon>
        <taxon>Pseudomonadati</taxon>
        <taxon>Pseudomonadota</taxon>
        <taxon>Gammaproteobacteria</taxon>
        <taxon>Legionellales</taxon>
        <taxon>Legionellaceae</taxon>
        <taxon>Legionella</taxon>
    </lineage>
</organism>
<feature type="transmembrane region" description="Helical" evidence="1">
    <location>
        <begin position="12"/>
        <end position="30"/>
    </location>
</feature>
<keyword evidence="1" id="KW-0472">Membrane</keyword>
<evidence type="ECO:0000259" key="2">
    <source>
        <dbReference type="Pfam" id="PF03435"/>
    </source>
</evidence>
<keyword evidence="1" id="KW-1133">Transmembrane helix</keyword>
<dbReference type="Proteomes" id="UP000054742">
    <property type="component" value="Unassembled WGS sequence"/>
</dbReference>
<dbReference type="STRING" id="29422.Lbru_2754"/>
<sequence length="467" mass="52652">MRNNKCISLSKKIIMIGFGSVGQAVLPLLFRHLKLKSSQLIIMAKEYDGEEIAKEFGLTLQIVTINKKNYAELLLSKLNEGDFLLNLSVDISSLELIKLCQEIGALYLDASTEPWEGQYVDKSLPPSLRTNYALRSEILKLKRNKSPTAVVTHGANPGLVSHFVKQALWNMANDMQLNVNHPGGSREWALLAKSLGIKVIHIAEHDTQVTPREKLPGEFVNTWSVSGFIAEAGQPAELSWGTHERHWPEDASHHSFGNQNAIYLNRPGASIKVRSWTPALGTYHGYLITHAESISIGSYLALNENEPYRPTVHYAYLPCPDAELSLHEFQGNEWYEQKNKRLIFAEITEGRDELGVLLMGNEKGAYWYGSQLSIHEARQLASHNNATSLQVAAGILAGLFWAIHNPQAGVVEPEELDYQFILEIALPYLGDIAGYYTDWTPLKNREKLFQEKLDFKDPWQFLNIRVY</sequence>
<protein>
    <submittedName>
        <fullName evidence="4">Homospermidine synthase</fullName>
    </submittedName>
</protein>
<dbReference type="Gene3D" id="3.40.50.720">
    <property type="entry name" value="NAD(P)-binding Rossmann-like Domain"/>
    <property type="match status" value="1"/>
</dbReference>
<dbReference type="RefSeq" id="WP_058442732.1">
    <property type="nucleotide sequence ID" value="NZ_CAAAHU010000011.1"/>
</dbReference>
<comment type="caution">
    <text evidence="4">The sequence shown here is derived from an EMBL/GenBank/DDBJ whole genome shotgun (WGS) entry which is preliminary data.</text>
</comment>
<dbReference type="Pfam" id="PF03435">
    <property type="entry name" value="Sacchrp_dh_NADP"/>
    <property type="match status" value="1"/>
</dbReference>
<dbReference type="OrthoDB" id="9767495at2"/>